<dbReference type="Proteomes" id="UP000321772">
    <property type="component" value="Chromosome"/>
</dbReference>
<evidence type="ECO:0000313" key="1">
    <source>
        <dbReference type="EMBL" id="QEA53050.1"/>
    </source>
</evidence>
<name>A0A5B8TFJ3_9LACO</name>
<gene>
    <name evidence="1" type="ORF">FGL77_06885</name>
</gene>
<dbReference type="RefSeq" id="WP_146989196.1">
    <property type="nucleotide sequence ID" value="NZ_CP042392.1"/>
</dbReference>
<evidence type="ECO:0000313" key="2">
    <source>
        <dbReference type="Proteomes" id="UP000321772"/>
    </source>
</evidence>
<proteinExistence type="predicted"/>
<accession>A0A5B8TFJ3</accession>
<protein>
    <submittedName>
        <fullName evidence="1">Uncharacterized protein</fullName>
    </submittedName>
</protein>
<dbReference type="AlphaFoldDB" id="A0A5B8TFJ3"/>
<reference evidence="1 2" key="1">
    <citation type="submission" date="2019-06" db="EMBL/GenBank/DDBJ databases">
        <title>Genome analyses of bacteria isolated from kimchi.</title>
        <authorList>
            <person name="Lee S."/>
            <person name="Ahn S."/>
            <person name="Roh S."/>
        </authorList>
    </citation>
    <scope>NUCLEOTIDE SEQUENCE [LARGE SCALE GENOMIC DNA]</scope>
    <source>
        <strain evidence="1 2">CBA3616</strain>
    </source>
</reference>
<organism evidence="1 2">
    <name type="scientific">Loigolactobacillus coryniformis</name>
    <dbReference type="NCBI Taxonomy" id="1610"/>
    <lineage>
        <taxon>Bacteria</taxon>
        <taxon>Bacillati</taxon>
        <taxon>Bacillota</taxon>
        <taxon>Bacilli</taxon>
        <taxon>Lactobacillales</taxon>
        <taxon>Lactobacillaceae</taxon>
        <taxon>Loigolactobacillus</taxon>
    </lineage>
</organism>
<dbReference type="EMBL" id="CP042392">
    <property type="protein sequence ID" value="QEA53050.1"/>
    <property type="molecule type" value="Genomic_DNA"/>
</dbReference>
<sequence>MSKDKKHKKNSKKQQKKVTEFVRAAATVAEPDLAATGDVNSEETVAESYTSGEYVYGDIVRDFPEMLNYLGHLRVFEQATCVDLLGLAQALQVRINYSRELQVGFSLYPQKEVVGQGRRAVAATLIVADQKVTFPEQAWLVGRGLATYILNIAQYVPDFSENKAAMSKWTVDKLASNLLLPADLVERDTDLAENLNAELLDVADTHNQHLIFNTPHLSVIDATAARLANVPEWLMRQRINDVFNL</sequence>